<organism evidence="1 2">
    <name type="scientific">Candidatus Curtissbacteria bacterium RIFCSPLOWO2_01_FULL_37_9</name>
    <dbReference type="NCBI Taxonomy" id="1797724"/>
    <lineage>
        <taxon>Bacteria</taxon>
        <taxon>Candidatus Curtissiibacteriota</taxon>
    </lineage>
</organism>
<accession>A0A1F5GUU4</accession>
<dbReference type="STRING" id="1797724.A3A48_00915"/>
<name>A0A1F5GUU4_9BACT</name>
<evidence type="ECO:0000313" key="1">
    <source>
        <dbReference type="EMBL" id="OGD95604.1"/>
    </source>
</evidence>
<proteinExistence type="predicted"/>
<evidence type="ECO:0008006" key="3">
    <source>
        <dbReference type="Google" id="ProtNLM"/>
    </source>
</evidence>
<gene>
    <name evidence="1" type="ORF">A3A48_00915</name>
</gene>
<evidence type="ECO:0000313" key="2">
    <source>
        <dbReference type="Proteomes" id="UP000178336"/>
    </source>
</evidence>
<protein>
    <recommendedName>
        <fullName evidence="3">DUF4258 domain-containing protein</fullName>
    </recommendedName>
</protein>
<dbReference type="EMBL" id="MFBN01000014">
    <property type="protein sequence ID" value="OGD95604.1"/>
    <property type="molecule type" value="Genomic_DNA"/>
</dbReference>
<dbReference type="AlphaFoldDB" id="A0A1F5GUU4"/>
<dbReference type="Proteomes" id="UP000178336">
    <property type="component" value="Unassembled WGS sequence"/>
</dbReference>
<reference evidence="1 2" key="1">
    <citation type="journal article" date="2016" name="Nat. Commun.">
        <title>Thousands of microbial genomes shed light on interconnected biogeochemical processes in an aquifer system.</title>
        <authorList>
            <person name="Anantharaman K."/>
            <person name="Brown C.T."/>
            <person name="Hug L.A."/>
            <person name="Sharon I."/>
            <person name="Castelle C.J."/>
            <person name="Probst A.J."/>
            <person name="Thomas B.C."/>
            <person name="Singh A."/>
            <person name="Wilkins M.J."/>
            <person name="Karaoz U."/>
            <person name="Brodie E.L."/>
            <person name="Williams K.H."/>
            <person name="Hubbard S.S."/>
            <person name="Banfield J.F."/>
        </authorList>
    </citation>
    <scope>NUCLEOTIDE SEQUENCE [LARGE SCALE GENOMIC DNA]</scope>
</reference>
<comment type="caution">
    <text evidence="1">The sequence shown here is derived from an EMBL/GenBank/DDBJ whole genome shotgun (WGS) entry which is preliminary data.</text>
</comment>
<sequence>MCYNSIVKIVFTTHAAVDKFKMLKKHKFDVDKNTIENVIKNPDHEDKESDKPKIIASKQIDPKHVLRVVYKQEGDIITIITFYPAEKGRYY</sequence>